<dbReference type="InterPro" id="IPR025638">
    <property type="entry name" value="DUF4336"/>
</dbReference>
<name>A0ABY6D7J1_9RHOB</name>
<dbReference type="EMBL" id="CP106738">
    <property type="protein sequence ID" value="UXX82106.1"/>
    <property type="molecule type" value="Genomic_DNA"/>
</dbReference>
<protein>
    <submittedName>
        <fullName evidence="1">DUF4336 domain-containing protein</fullName>
    </submittedName>
</protein>
<evidence type="ECO:0000313" key="2">
    <source>
        <dbReference type="Proteomes" id="UP001064087"/>
    </source>
</evidence>
<sequence>MTAAARPTGYEPLNTAKPVAPSIWLIDGPHIRFMGLPFSTRATVLRLENGDLWVHSPTHLTDSLRAELDAIGPVRHLIAPNWIHYAHIADWQAAWPDAHAWAAPGVAQRAAKKGLTLHFDHDLGPVAEAPWAGQIDQIIVEGSKIHREAVFFHRLSETLIITDLIENFETAKLPFWMRPLIWLAGIDDSDGKMPPDMKFSFRDKEKLADAVDQMVAWRPRRMILAHGRWYENNAVDELERAFRKLMRHRRWGAVMEKYEQQNEQD</sequence>
<dbReference type="Proteomes" id="UP001064087">
    <property type="component" value="Chromosome"/>
</dbReference>
<gene>
    <name evidence="1" type="ORF">N7U68_13445</name>
</gene>
<accession>A0ABY6D7J1</accession>
<dbReference type="PANTHER" id="PTHR33835:SF1">
    <property type="entry name" value="METALLO-BETA-LACTAMASE DOMAIN-CONTAINING PROTEIN"/>
    <property type="match status" value="1"/>
</dbReference>
<keyword evidence="2" id="KW-1185">Reference proteome</keyword>
<reference evidence="1" key="1">
    <citation type="submission" date="2022-10" db="EMBL/GenBank/DDBJ databases">
        <title>Roseovarius pelagicus sp. nov., isolated from Arctic seawater.</title>
        <authorList>
            <person name="Hong Y.W."/>
            <person name="Hwang C.Y."/>
        </authorList>
    </citation>
    <scope>NUCLEOTIDE SEQUENCE</scope>
    <source>
        <strain evidence="1">HL-MP18</strain>
    </source>
</reference>
<dbReference type="Pfam" id="PF14234">
    <property type="entry name" value="DUF4336"/>
    <property type="match status" value="1"/>
</dbReference>
<dbReference type="InterPro" id="IPR036866">
    <property type="entry name" value="RibonucZ/Hydroxyglut_hydro"/>
</dbReference>
<dbReference type="RefSeq" id="WP_263047131.1">
    <property type="nucleotide sequence ID" value="NZ_CP106738.1"/>
</dbReference>
<organism evidence="1 2">
    <name type="scientific">Roseovarius pelagicus</name>
    <dbReference type="NCBI Taxonomy" id="2980108"/>
    <lineage>
        <taxon>Bacteria</taxon>
        <taxon>Pseudomonadati</taxon>
        <taxon>Pseudomonadota</taxon>
        <taxon>Alphaproteobacteria</taxon>
        <taxon>Rhodobacterales</taxon>
        <taxon>Roseobacteraceae</taxon>
        <taxon>Roseovarius</taxon>
    </lineage>
</organism>
<dbReference type="SUPFAM" id="SSF56281">
    <property type="entry name" value="Metallo-hydrolase/oxidoreductase"/>
    <property type="match status" value="1"/>
</dbReference>
<evidence type="ECO:0000313" key="1">
    <source>
        <dbReference type="EMBL" id="UXX82106.1"/>
    </source>
</evidence>
<dbReference type="PANTHER" id="PTHR33835">
    <property type="entry name" value="YALI0C07656P"/>
    <property type="match status" value="1"/>
</dbReference>
<proteinExistence type="predicted"/>